<dbReference type="KEGG" id="slk:SLUN_04675"/>
<organism evidence="2 3">
    <name type="scientific">Streptomyces lunaelactis</name>
    <dbReference type="NCBI Taxonomy" id="1535768"/>
    <lineage>
        <taxon>Bacteria</taxon>
        <taxon>Bacillati</taxon>
        <taxon>Actinomycetota</taxon>
        <taxon>Actinomycetes</taxon>
        <taxon>Kitasatosporales</taxon>
        <taxon>Streptomycetaceae</taxon>
        <taxon>Streptomyces</taxon>
    </lineage>
</organism>
<proteinExistence type="predicted"/>
<keyword evidence="3" id="KW-1185">Reference proteome</keyword>
<protein>
    <submittedName>
        <fullName evidence="2">Uncharacterized protein</fullName>
    </submittedName>
</protein>
<sequence length="102" mass="10688">MNSGRPLKAVTLIFSWAAPSTWCQGEVFGDADSGGREAGDLFAGGDRGGTGSSVVVRAVSWNRSKRALRTVATSVPSTSPFRKVPRRGAAPAVTVMRPRKGV</sequence>
<evidence type="ECO:0000256" key="1">
    <source>
        <dbReference type="SAM" id="MobiDB-lite"/>
    </source>
</evidence>
<name>A0A2R4SXJ3_9ACTN</name>
<dbReference type="EMBL" id="CP026304">
    <property type="protein sequence ID" value="AVZ71595.1"/>
    <property type="molecule type" value="Genomic_DNA"/>
</dbReference>
<dbReference type="Proteomes" id="UP000244201">
    <property type="component" value="Chromosome"/>
</dbReference>
<evidence type="ECO:0000313" key="3">
    <source>
        <dbReference type="Proteomes" id="UP000244201"/>
    </source>
</evidence>
<reference evidence="2 3" key="1">
    <citation type="submission" date="2018-01" db="EMBL/GenBank/DDBJ databases">
        <title>Complete genome sequence of Streptomyces lunaelactis MM109T, a Ferroverdin A producer isolated from cave moonmilk deposits.</title>
        <authorList>
            <person name="Naome A."/>
            <person name="Martinet L."/>
            <person name="Maciejewska M."/>
            <person name="Anderssen S."/>
            <person name="Adam D."/>
            <person name="Tenconi E."/>
            <person name="Deflandre B."/>
            <person name="Arguelles-Arias A."/>
            <person name="Calusinska M."/>
            <person name="Copieters W."/>
            <person name="Karim L."/>
            <person name="Hanikenne M."/>
            <person name="Baurain D."/>
            <person name="van Wezel G."/>
            <person name="Smargiasso N."/>
            <person name="de Pauw E."/>
            <person name="Delfosse P."/>
            <person name="Rigali S."/>
        </authorList>
    </citation>
    <scope>NUCLEOTIDE SEQUENCE [LARGE SCALE GENOMIC DNA]</scope>
    <source>
        <strain evidence="2 3">MM109</strain>
    </source>
</reference>
<dbReference type="AlphaFoldDB" id="A0A2R4SXJ3"/>
<evidence type="ECO:0000313" key="2">
    <source>
        <dbReference type="EMBL" id="AVZ71595.1"/>
    </source>
</evidence>
<feature type="region of interest" description="Disordered" evidence="1">
    <location>
        <begin position="77"/>
        <end position="102"/>
    </location>
</feature>
<gene>
    <name evidence="2" type="ORF">SLUN_04675</name>
</gene>
<accession>A0A2R4SXJ3</accession>